<proteinExistence type="predicted"/>
<accession>A0A2D4INZ4</accession>
<sequence>MLFMLFHSRVQCDTLVFLTVINLNRLFLISEVQLCGQWLHRTALFVIAQLIFKWKKKLVSFTVSQDKLSFAMGTSFSVLGDLQDASRKFTTVENEESLN</sequence>
<evidence type="ECO:0000313" key="1">
    <source>
        <dbReference type="EMBL" id="LAA85963.1"/>
    </source>
</evidence>
<reference evidence="1" key="1">
    <citation type="submission" date="2017-07" db="EMBL/GenBank/DDBJ databases">
        <authorList>
            <person name="Mikheyev A."/>
            <person name="Grau M."/>
        </authorList>
    </citation>
    <scope>NUCLEOTIDE SEQUENCE</scope>
    <source>
        <tissue evidence="1">Venom_gland</tissue>
    </source>
</reference>
<organism evidence="1">
    <name type="scientific">Micrurus lemniscatus lemniscatus</name>
    <dbReference type="NCBI Taxonomy" id="129467"/>
    <lineage>
        <taxon>Eukaryota</taxon>
        <taxon>Metazoa</taxon>
        <taxon>Chordata</taxon>
        <taxon>Craniata</taxon>
        <taxon>Vertebrata</taxon>
        <taxon>Euteleostomi</taxon>
        <taxon>Lepidosauria</taxon>
        <taxon>Squamata</taxon>
        <taxon>Bifurcata</taxon>
        <taxon>Unidentata</taxon>
        <taxon>Episquamata</taxon>
        <taxon>Toxicofera</taxon>
        <taxon>Serpentes</taxon>
        <taxon>Colubroidea</taxon>
        <taxon>Elapidae</taxon>
        <taxon>Elapinae</taxon>
        <taxon>Micrurus</taxon>
    </lineage>
</organism>
<protein>
    <submittedName>
        <fullName evidence="1">Uncharacterized protein</fullName>
    </submittedName>
</protein>
<reference evidence="1" key="2">
    <citation type="submission" date="2017-11" db="EMBL/GenBank/DDBJ databases">
        <title>Coralsnake Venomics: Analyses of Venom Gland Transcriptomes and Proteomes of Six Brazilian Taxa.</title>
        <authorList>
            <person name="Aird S.D."/>
            <person name="Jorge da Silva N."/>
            <person name="Qiu L."/>
            <person name="Villar-Briones A."/>
            <person name="Aparecida-Saddi V."/>
            <person name="Campos-Telles M.P."/>
            <person name="Grau M."/>
            <person name="Mikheyev A.S."/>
        </authorList>
    </citation>
    <scope>NUCLEOTIDE SEQUENCE</scope>
    <source>
        <tissue evidence="1">Venom_gland</tissue>
    </source>
</reference>
<dbReference type="AlphaFoldDB" id="A0A2D4INZ4"/>
<dbReference type="EMBL" id="IACK01117163">
    <property type="protein sequence ID" value="LAA85963.1"/>
    <property type="molecule type" value="Transcribed_RNA"/>
</dbReference>
<name>A0A2D4INZ4_MICLE</name>